<evidence type="ECO:0000256" key="3">
    <source>
        <dbReference type="ARBA" id="ARBA00022679"/>
    </source>
</evidence>
<evidence type="ECO:0000256" key="4">
    <source>
        <dbReference type="ARBA" id="ARBA00022723"/>
    </source>
</evidence>
<comment type="cofactor">
    <cofactor evidence="1">
        <name>Mg(2+)</name>
        <dbReference type="ChEBI" id="CHEBI:18420"/>
    </cofactor>
</comment>
<keyword evidence="6" id="KW-0414">Isoprene biosynthesis</keyword>
<evidence type="ECO:0000256" key="1">
    <source>
        <dbReference type="ARBA" id="ARBA00001946"/>
    </source>
</evidence>
<dbReference type="PANTHER" id="PTHR43281">
    <property type="entry name" value="FARNESYL DIPHOSPHATE SYNTHASE"/>
    <property type="match status" value="1"/>
</dbReference>
<dbReference type="Pfam" id="PF00348">
    <property type="entry name" value="polyprenyl_synt"/>
    <property type="match status" value="1"/>
</dbReference>
<evidence type="ECO:0000313" key="9">
    <source>
        <dbReference type="Proteomes" id="UP000008631"/>
    </source>
</evidence>
<proteinExistence type="inferred from homology"/>
<dbReference type="HOGENOM" id="CLU_014015_2_1_0"/>
<dbReference type="OrthoDB" id="230531at2"/>
<name>E8QZL6_ISOPI</name>
<gene>
    <name evidence="8" type="ordered locus">Isop_1568</name>
</gene>
<dbReference type="InterPro" id="IPR008949">
    <property type="entry name" value="Isoprenoid_synthase_dom_sf"/>
</dbReference>
<dbReference type="InParanoid" id="E8QZL6"/>
<dbReference type="eggNOG" id="COG0142">
    <property type="taxonomic scope" value="Bacteria"/>
</dbReference>
<evidence type="ECO:0000256" key="7">
    <source>
        <dbReference type="RuleBase" id="RU004466"/>
    </source>
</evidence>
<evidence type="ECO:0000313" key="8">
    <source>
        <dbReference type="EMBL" id="ADV62152.1"/>
    </source>
</evidence>
<dbReference type="SFLD" id="SFLDS00005">
    <property type="entry name" value="Isoprenoid_Synthase_Type_I"/>
    <property type="match status" value="1"/>
</dbReference>
<dbReference type="STRING" id="575540.Isop_1568"/>
<dbReference type="GO" id="GO:0004659">
    <property type="term" value="F:prenyltransferase activity"/>
    <property type="evidence" value="ECO:0007669"/>
    <property type="project" value="InterPro"/>
</dbReference>
<dbReference type="GO" id="GO:0046872">
    <property type="term" value="F:metal ion binding"/>
    <property type="evidence" value="ECO:0007669"/>
    <property type="project" value="UniProtKB-KW"/>
</dbReference>
<keyword evidence="5" id="KW-0460">Magnesium</keyword>
<dbReference type="AlphaFoldDB" id="E8QZL6"/>
<protein>
    <submittedName>
        <fullName evidence="8">Polyprenyl synthetase</fullName>
    </submittedName>
</protein>
<organism evidence="8 9">
    <name type="scientific">Isosphaera pallida (strain ATCC 43644 / DSM 9630 / IS1B)</name>
    <dbReference type="NCBI Taxonomy" id="575540"/>
    <lineage>
        <taxon>Bacteria</taxon>
        <taxon>Pseudomonadati</taxon>
        <taxon>Planctomycetota</taxon>
        <taxon>Planctomycetia</taxon>
        <taxon>Isosphaerales</taxon>
        <taxon>Isosphaeraceae</taxon>
        <taxon>Isosphaera</taxon>
    </lineage>
</organism>
<sequence length="364" mass="40650">MIQLAGTPDLAFSLTRLMPGEDRARIDARLTRVFDQTRRRYACNPQVAPLVEEALKFTLEGGKRIRPRLCLAAYRILTQRFEPPPAPVWNVAVVLEALHAFMLVHDDLMDQSLTRRDRPTLHERYREGLNVSARTAGDLGIVAGDWMFALAIRMLGRAGLQGTRLARVVRIIAEMLIETGLGQSLDLLHDGRSLESITEEDITTLYRWKTARYTVSGPLVLGAALANAPAATRRCLNRFGDLLGFGYQICNDLESLEDDLERGDHADLDTGKRTYVLWTAHRVLDPLGRAALAQALEAPVGLERRRRLRDLIVRSGAVALCRQRVHDLRNEAVELLQEAPLTVAQRQDFLALAQLFTDMGSAAS</sequence>
<keyword evidence="9" id="KW-1185">Reference proteome</keyword>
<reference key="1">
    <citation type="submission" date="2010-11" db="EMBL/GenBank/DDBJ databases">
        <title>The complete sequence of chromosome of Isophaera pallida ATCC 43644.</title>
        <authorList>
            <consortium name="US DOE Joint Genome Institute (JGI-PGF)"/>
            <person name="Lucas S."/>
            <person name="Copeland A."/>
            <person name="Lapidus A."/>
            <person name="Bruce D."/>
            <person name="Goodwin L."/>
            <person name="Pitluck S."/>
            <person name="Kyrpides N."/>
            <person name="Mavromatis K."/>
            <person name="Pagani I."/>
            <person name="Ivanova N."/>
            <person name="Saunders E."/>
            <person name="Brettin T."/>
            <person name="Detter J.C."/>
            <person name="Han C."/>
            <person name="Tapia R."/>
            <person name="Land M."/>
            <person name="Hauser L."/>
            <person name="Markowitz V."/>
            <person name="Cheng J.-F."/>
            <person name="Hugenholtz P."/>
            <person name="Woyke T."/>
            <person name="Wu D."/>
            <person name="Eisen J.A."/>
        </authorList>
    </citation>
    <scope>NUCLEOTIDE SEQUENCE</scope>
    <source>
        <strain>ATCC 43644</strain>
    </source>
</reference>
<evidence type="ECO:0000256" key="2">
    <source>
        <dbReference type="ARBA" id="ARBA00006706"/>
    </source>
</evidence>
<dbReference type="Gene3D" id="1.10.600.10">
    <property type="entry name" value="Farnesyl Diphosphate Synthase"/>
    <property type="match status" value="1"/>
</dbReference>
<accession>E8QZL6</accession>
<dbReference type="SUPFAM" id="SSF48576">
    <property type="entry name" value="Terpenoid synthases"/>
    <property type="match status" value="1"/>
</dbReference>
<evidence type="ECO:0000256" key="6">
    <source>
        <dbReference type="ARBA" id="ARBA00023229"/>
    </source>
</evidence>
<dbReference type="InterPro" id="IPR000092">
    <property type="entry name" value="Polyprenyl_synt"/>
</dbReference>
<dbReference type="Proteomes" id="UP000008631">
    <property type="component" value="Chromosome"/>
</dbReference>
<comment type="similarity">
    <text evidence="2 7">Belongs to the FPP/GGPP synthase family.</text>
</comment>
<dbReference type="EMBL" id="CP002353">
    <property type="protein sequence ID" value="ADV62152.1"/>
    <property type="molecule type" value="Genomic_DNA"/>
</dbReference>
<dbReference type="RefSeq" id="WP_013564440.1">
    <property type="nucleotide sequence ID" value="NC_014962.1"/>
</dbReference>
<keyword evidence="4" id="KW-0479">Metal-binding</keyword>
<dbReference type="GO" id="GO:0008299">
    <property type="term" value="P:isoprenoid biosynthetic process"/>
    <property type="evidence" value="ECO:0007669"/>
    <property type="project" value="UniProtKB-KW"/>
</dbReference>
<reference evidence="8 9" key="2">
    <citation type="journal article" date="2011" name="Stand. Genomic Sci.">
        <title>Complete genome sequence of Isosphaera pallida type strain (IS1B).</title>
        <authorList>
            <consortium name="US DOE Joint Genome Institute (JGI-PGF)"/>
            <person name="Goker M."/>
            <person name="Cleland D."/>
            <person name="Saunders E."/>
            <person name="Lapidus A."/>
            <person name="Nolan M."/>
            <person name="Lucas S."/>
            <person name="Hammon N."/>
            <person name="Deshpande S."/>
            <person name="Cheng J.F."/>
            <person name="Tapia R."/>
            <person name="Han C."/>
            <person name="Goodwin L."/>
            <person name="Pitluck S."/>
            <person name="Liolios K."/>
            <person name="Pagani I."/>
            <person name="Ivanova N."/>
            <person name="Mavromatis K."/>
            <person name="Pati A."/>
            <person name="Chen A."/>
            <person name="Palaniappan K."/>
            <person name="Land M."/>
            <person name="Hauser L."/>
            <person name="Chang Y.J."/>
            <person name="Jeffries C.D."/>
            <person name="Detter J.C."/>
            <person name="Beck B."/>
            <person name="Woyke T."/>
            <person name="Bristow J."/>
            <person name="Eisen J.A."/>
            <person name="Markowitz V."/>
            <person name="Hugenholtz P."/>
            <person name="Kyrpides N.C."/>
            <person name="Klenk H.P."/>
        </authorList>
    </citation>
    <scope>NUCLEOTIDE SEQUENCE [LARGE SCALE GENOMIC DNA]</scope>
    <source>
        <strain evidence="9">ATCC 43644 / DSM 9630 / IS1B</strain>
    </source>
</reference>
<dbReference type="PANTHER" id="PTHR43281:SF1">
    <property type="entry name" value="FARNESYL DIPHOSPHATE SYNTHASE"/>
    <property type="match status" value="1"/>
</dbReference>
<evidence type="ECO:0000256" key="5">
    <source>
        <dbReference type="ARBA" id="ARBA00022842"/>
    </source>
</evidence>
<dbReference type="KEGG" id="ipa:Isop_1568"/>
<keyword evidence="3 7" id="KW-0808">Transferase</keyword>